<dbReference type="InterPro" id="IPR010734">
    <property type="entry name" value="Copine_C"/>
</dbReference>
<dbReference type="EMBL" id="JBBNAF010000008">
    <property type="protein sequence ID" value="KAK9121790.1"/>
    <property type="molecule type" value="Genomic_DNA"/>
</dbReference>
<dbReference type="Gene3D" id="3.40.50.300">
    <property type="entry name" value="P-loop containing nucleotide triphosphate hydrolases"/>
    <property type="match status" value="1"/>
</dbReference>
<dbReference type="PANTHER" id="PTHR45751">
    <property type="entry name" value="COPINE FAMILY PROTEIN 1"/>
    <property type="match status" value="1"/>
</dbReference>
<dbReference type="GO" id="GO:0016567">
    <property type="term" value="P:protein ubiquitination"/>
    <property type="evidence" value="ECO:0007669"/>
    <property type="project" value="TreeGrafter"/>
</dbReference>
<evidence type="ECO:0000313" key="2">
    <source>
        <dbReference type="EMBL" id="KAK9121790.1"/>
    </source>
</evidence>
<evidence type="ECO:0000313" key="3">
    <source>
        <dbReference type="Proteomes" id="UP001420932"/>
    </source>
</evidence>
<keyword evidence="3" id="KW-1185">Reference proteome</keyword>
<proteinExistence type="predicted"/>
<protein>
    <recommendedName>
        <fullName evidence="1">Copine C-terminal domain-containing protein</fullName>
    </recommendedName>
</protein>
<reference evidence="2 3" key="1">
    <citation type="submission" date="2024-01" db="EMBL/GenBank/DDBJ databases">
        <title>Genome assemblies of Stephania.</title>
        <authorList>
            <person name="Yang L."/>
        </authorList>
    </citation>
    <scope>NUCLEOTIDE SEQUENCE [LARGE SCALE GENOMIC DNA]</scope>
    <source>
        <strain evidence="2">YNDBR</strain>
        <tissue evidence="2">Leaf</tissue>
    </source>
</reference>
<accession>A0AAP0IUT9</accession>
<evidence type="ECO:0000259" key="1">
    <source>
        <dbReference type="Pfam" id="PF07002"/>
    </source>
</evidence>
<dbReference type="GO" id="GO:0005634">
    <property type="term" value="C:nucleus"/>
    <property type="evidence" value="ECO:0007669"/>
    <property type="project" value="TreeGrafter"/>
</dbReference>
<dbReference type="InterPro" id="IPR027417">
    <property type="entry name" value="P-loop_NTPase"/>
</dbReference>
<dbReference type="AlphaFoldDB" id="A0AAP0IUT9"/>
<feature type="domain" description="Copine C-terminal" evidence="1">
    <location>
        <begin position="67"/>
        <end position="98"/>
    </location>
</feature>
<dbReference type="InterPro" id="IPR052079">
    <property type="entry name" value="E3_ligase/Copine_domain"/>
</dbReference>
<dbReference type="Proteomes" id="UP001420932">
    <property type="component" value="Unassembled WGS sequence"/>
</dbReference>
<sequence>MTHPHSNVPTAALDQAAHAMSASPARLPNHKQFHVHKHHKKIKFKKLKRYSLIAKFMCAVVLAYWCGSYPLSIVLVGVGDGPWDDLKKFDDRFPAREFDNFQDASEAQWDEAVGMAKVAERNGGIDIESLKEQLQKERDLKQTMEARLKTPNGCMPISLHLMTRIDLQEDVEHRGPPPLEKPTKIEVAEFNVQAAQQGLVYIDEVDKITKKKQKKLEKKKSEELRKVLAKKFKEIKENRSSNQRAINPRYTSFYLSLEPVLVFGLFHRLDD</sequence>
<dbReference type="Pfam" id="PF07002">
    <property type="entry name" value="Copine"/>
    <property type="match status" value="1"/>
</dbReference>
<gene>
    <name evidence="2" type="ORF">Syun_019407</name>
</gene>
<dbReference type="GO" id="GO:0004842">
    <property type="term" value="F:ubiquitin-protein transferase activity"/>
    <property type="evidence" value="ECO:0007669"/>
    <property type="project" value="TreeGrafter"/>
</dbReference>
<organism evidence="2 3">
    <name type="scientific">Stephania yunnanensis</name>
    <dbReference type="NCBI Taxonomy" id="152371"/>
    <lineage>
        <taxon>Eukaryota</taxon>
        <taxon>Viridiplantae</taxon>
        <taxon>Streptophyta</taxon>
        <taxon>Embryophyta</taxon>
        <taxon>Tracheophyta</taxon>
        <taxon>Spermatophyta</taxon>
        <taxon>Magnoliopsida</taxon>
        <taxon>Ranunculales</taxon>
        <taxon>Menispermaceae</taxon>
        <taxon>Menispermoideae</taxon>
        <taxon>Cissampelideae</taxon>
        <taxon>Stephania</taxon>
    </lineage>
</organism>
<name>A0AAP0IUT9_9MAGN</name>
<comment type="caution">
    <text evidence="2">The sequence shown here is derived from an EMBL/GenBank/DDBJ whole genome shotgun (WGS) entry which is preliminary data.</text>
</comment>
<dbReference type="PANTHER" id="PTHR45751:SF16">
    <property type="entry name" value="E3 UBIQUITIN-PROTEIN LIGASE RGLG4"/>
    <property type="match status" value="1"/>
</dbReference>